<protein>
    <submittedName>
        <fullName evidence="9">Paired domain-containing protein</fullName>
    </submittedName>
</protein>
<feature type="region of interest" description="Disordered" evidence="8">
    <location>
        <begin position="1"/>
        <end position="28"/>
    </location>
</feature>
<dbReference type="OrthoDB" id="3225452at2759"/>
<keyword evidence="5" id="KW-0238">DNA-binding</keyword>
<evidence type="ECO:0000313" key="10">
    <source>
        <dbReference type="Proteomes" id="UP000005239"/>
    </source>
</evidence>
<keyword evidence="3" id="KW-0563">Paired box</keyword>
<dbReference type="Gene3D" id="1.10.10.10">
    <property type="entry name" value="Winged helix-like DNA-binding domain superfamily/Winged helix DNA-binding domain"/>
    <property type="match status" value="1"/>
</dbReference>
<dbReference type="Pfam" id="PF00292">
    <property type="entry name" value="PAX"/>
    <property type="match status" value="1"/>
</dbReference>
<dbReference type="PROSITE" id="PS51057">
    <property type="entry name" value="PAIRED_2"/>
    <property type="match status" value="1"/>
</dbReference>
<keyword evidence="4" id="KW-0805">Transcription regulation</keyword>
<name>A0A2A6CLT8_PRIPA</name>
<evidence type="ECO:0000256" key="1">
    <source>
        <dbReference type="ARBA" id="ARBA00004123"/>
    </source>
</evidence>
<dbReference type="GO" id="GO:0006355">
    <property type="term" value="P:regulation of DNA-templated transcription"/>
    <property type="evidence" value="ECO:0007669"/>
    <property type="project" value="InterPro"/>
</dbReference>
<dbReference type="Proteomes" id="UP000005239">
    <property type="component" value="Unassembled WGS sequence"/>
</dbReference>
<keyword evidence="7" id="KW-0539">Nucleus</keyword>
<evidence type="ECO:0000256" key="8">
    <source>
        <dbReference type="SAM" id="MobiDB-lite"/>
    </source>
</evidence>
<dbReference type="InterPro" id="IPR043565">
    <property type="entry name" value="PAX_fam"/>
</dbReference>
<dbReference type="PANTHER" id="PTHR45636:SF27">
    <property type="entry name" value="PAIRED DOMAIN-CONTAINING PROTEIN"/>
    <property type="match status" value="1"/>
</dbReference>
<dbReference type="EnsemblMetazoa" id="PPA45744.1">
    <property type="protein sequence ID" value="PPA45744.1"/>
    <property type="gene ID" value="WBGene00284113"/>
</dbReference>
<dbReference type="GO" id="GO:0003677">
    <property type="term" value="F:DNA binding"/>
    <property type="evidence" value="ECO:0007669"/>
    <property type="project" value="UniProtKB-KW"/>
</dbReference>
<accession>A0A2A6CLT8</accession>
<dbReference type="InterPro" id="IPR036388">
    <property type="entry name" value="WH-like_DNA-bd_sf"/>
</dbReference>
<evidence type="ECO:0000256" key="3">
    <source>
        <dbReference type="ARBA" id="ARBA00022724"/>
    </source>
</evidence>
<comment type="subcellular location">
    <subcellularLocation>
        <location evidence="1">Nucleus</location>
    </subcellularLocation>
</comment>
<evidence type="ECO:0000313" key="9">
    <source>
        <dbReference type="EnsemblMetazoa" id="PPA45744.1"/>
    </source>
</evidence>
<evidence type="ECO:0000256" key="6">
    <source>
        <dbReference type="ARBA" id="ARBA00023163"/>
    </source>
</evidence>
<evidence type="ECO:0000256" key="2">
    <source>
        <dbReference type="ARBA" id="ARBA00022473"/>
    </source>
</evidence>
<proteinExistence type="predicted"/>
<accession>A0A8R1V6G8</accession>
<sequence length="91" mass="9898">MLHHSRSTGLEMNGSPTITGNMHDGNDDDALHVQTTNTGINVKGGTYAPGRPLPMKMRQQIIEYHGSGMKVGAISERLRISHSCVCKILAR</sequence>
<dbReference type="PRINTS" id="PR00027">
    <property type="entry name" value="PAIREDBOX"/>
</dbReference>
<dbReference type="InterPro" id="IPR001523">
    <property type="entry name" value="Paired_dom"/>
</dbReference>
<reference evidence="9" key="2">
    <citation type="submission" date="2022-06" db="UniProtKB">
        <authorList>
            <consortium name="EnsemblMetazoa"/>
        </authorList>
    </citation>
    <scope>IDENTIFICATION</scope>
    <source>
        <strain evidence="9">PS312</strain>
    </source>
</reference>
<keyword evidence="6" id="KW-0804">Transcription</keyword>
<evidence type="ECO:0000256" key="5">
    <source>
        <dbReference type="ARBA" id="ARBA00023125"/>
    </source>
</evidence>
<feature type="compositionally biased region" description="Polar residues" evidence="8">
    <location>
        <begin position="7"/>
        <end position="20"/>
    </location>
</feature>
<dbReference type="AlphaFoldDB" id="A0A2A6CLT8"/>
<organism evidence="9 10">
    <name type="scientific">Pristionchus pacificus</name>
    <name type="common">Parasitic nematode worm</name>
    <dbReference type="NCBI Taxonomy" id="54126"/>
    <lineage>
        <taxon>Eukaryota</taxon>
        <taxon>Metazoa</taxon>
        <taxon>Ecdysozoa</taxon>
        <taxon>Nematoda</taxon>
        <taxon>Chromadorea</taxon>
        <taxon>Rhabditida</taxon>
        <taxon>Rhabditina</taxon>
        <taxon>Diplogasteromorpha</taxon>
        <taxon>Diplogasteroidea</taxon>
        <taxon>Neodiplogasteridae</taxon>
        <taxon>Pristionchus</taxon>
    </lineage>
</organism>
<keyword evidence="2" id="KW-0217">Developmental protein</keyword>
<evidence type="ECO:0000256" key="7">
    <source>
        <dbReference type="ARBA" id="ARBA00023242"/>
    </source>
</evidence>
<dbReference type="GO" id="GO:0005634">
    <property type="term" value="C:nucleus"/>
    <property type="evidence" value="ECO:0007669"/>
    <property type="project" value="UniProtKB-SubCell"/>
</dbReference>
<gene>
    <name evidence="9" type="primary">WBGene00284113</name>
</gene>
<dbReference type="SUPFAM" id="SSF46689">
    <property type="entry name" value="Homeodomain-like"/>
    <property type="match status" value="1"/>
</dbReference>
<dbReference type="PANTHER" id="PTHR45636">
    <property type="entry name" value="PAIRED BOX PROTEIN PAX-6-RELATED-RELATED"/>
    <property type="match status" value="1"/>
</dbReference>
<keyword evidence="10" id="KW-1185">Reference proteome</keyword>
<evidence type="ECO:0000256" key="4">
    <source>
        <dbReference type="ARBA" id="ARBA00023015"/>
    </source>
</evidence>
<reference evidence="10" key="1">
    <citation type="journal article" date="2008" name="Nat. Genet.">
        <title>The Pristionchus pacificus genome provides a unique perspective on nematode lifestyle and parasitism.</title>
        <authorList>
            <person name="Dieterich C."/>
            <person name="Clifton S.W."/>
            <person name="Schuster L.N."/>
            <person name="Chinwalla A."/>
            <person name="Delehaunty K."/>
            <person name="Dinkelacker I."/>
            <person name="Fulton L."/>
            <person name="Fulton R."/>
            <person name="Godfrey J."/>
            <person name="Minx P."/>
            <person name="Mitreva M."/>
            <person name="Roeseler W."/>
            <person name="Tian H."/>
            <person name="Witte H."/>
            <person name="Yang S.P."/>
            <person name="Wilson R.K."/>
            <person name="Sommer R.J."/>
        </authorList>
    </citation>
    <scope>NUCLEOTIDE SEQUENCE [LARGE SCALE GENOMIC DNA]</scope>
    <source>
        <strain evidence="10">PS312</strain>
    </source>
</reference>
<dbReference type="InterPro" id="IPR009057">
    <property type="entry name" value="Homeodomain-like_sf"/>
</dbReference>